<dbReference type="PRINTS" id="PR00171">
    <property type="entry name" value="SUGRTRNSPORT"/>
</dbReference>
<evidence type="ECO:0000313" key="12">
    <source>
        <dbReference type="Proteomes" id="UP001153636"/>
    </source>
</evidence>
<organism evidence="11 12">
    <name type="scientific">Psylliodes chrysocephalus</name>
    <dbReference type="NCBI Taxonomy" id="3402493"/>
    <lineage>
        <taxon>Eukaryota</taxon>
        <taxon>Metazoa</taxon>
        <taxon>Ecdysozoa</taxon>
        <taxon>Arthropoda</taxon>
        <taxon>Hexapoda</taxon>
        <taxon>Insecta</taxon>
        <taxon>Pterygota</taxon>
        <taxon>Neoptera</taxon>
        <taxon>Endopterygota</taxon>
        <taxon>Coleoptera</taxon>
        <taxon>Polyphaga</taxon>
        <taxon>Cucujiformia</taxon>
        <taxon>Chrysomeloidea</taxon>
        <taxon>Chrysomelidae</taxon>
        <taxon>Galerucinae</taxon>
        <taxon>Alticini</taxon>
        <taxon>Psylliodes</taxon>
    </lineage>
</organism>
<name>A0A9P0G9J9_9CUCU</name>
<evidence type="ECO:0000256" key="4">
    <source>
        <dbReference type="ARBA" id="ARBA00022597"/>
    </source>
</evidence>
<feature type="transmembrane region" description="Helical" evidence="9">
    <location>
        <begin position="85"/>
        <end position="108"/>
    </location>
</feature>
<dbReference type="InterPro" id="IPR050549">
    <property type="entry name" value="MFS_Trehalose_Transporter"/>
</dbReference>
<evidence type="ECO:0000256" key="5">
    <source>
        <dbReference type="ARBA" id="ARBA00022692"/>
    </source>
</evidence>
<feature type="transmembrane region" description="Helical" evidence="9">
    <location>
        <begin position="202"/>
        <end position="222"/>
    </location>
</feature>
<evidence type="ECO:0000256" key="2">
    <source>
        <dbReference type="ARBA" id="ARBA00022448"/>
    </source>
</evidence>
<dbReference type="GO" id="GO:0005886">
    <property type="term" value="C:plasma membrane"/>
    <property type="evidence" value="ECO:0007669"/>
    <property type="project" value="UniProtKB-SubCell"/>
</dbReference>
<feature type="transmembrane region" description="Helical" evidence="9">
    <location>
        <begin position="428"/>
        <end position="447"/>
    </location>
</feature>
<dbReference type="Proteomes" id="UP001153636">
    <property type="component" value="Chromosome 13"/>
</dbReference>
<evidence type="ECO:0000256" key="8">
    <source>
        <dbReference type="ARBA" id="ARBA00023180"/>
    </source>
</evidence>
<dbReference type="Pfam" id="PF00083">
    <property type="entry name" value="Sugar_tr"/>
    <property type="match status" value="1"/>
</dbReference>
<feature type="transmembrane region" description="Helical" evidence="9">
    <location>
        <begin position="143"/>
        <end position="166"/>
    </location>
</feature>
<feature type="transmembrane region" description="Helical" evidence="9">
    <location>
        <begin position="387"/>
        <end position="408"/>
    </location>
</feature>
<dbReference type="FunFam" id="1.20.1250.20:FF:000218">
    <property type="entry name" value="facilitated trehalose transporter Tret1"/>
    <property type="match status" value="1"/>
</dbReference>
<keyword evidence="8" id="KW-0325">Glycoprotein</keyword>
<evidence type="ECO:0000256" key="6">
    <source>
        <dbReference type="ARBA" id="ARBA00022989"/>
    </source>
</evidence>
<proteinExistence type="predicted"/>
<feature type="transmembrane region" description="Helical" evidence="9">
    <location>
        <begin position="120"/>
        <end position="137"/>
    </location>
</feature>
<dbReference type="InterPro" id="IPR003663">
    <property type="entry name" value="Sugar/inositol_transpt"/>
</dbReference>
<gene>
    <name evidence="11" type="ORF">PSYICH_LOCUS3643</name>
</gene>
<keyword evidence="6 9" id="KW-1133">Transmembrane helix</keyword>
<evidence type="ECO:0000259" key="10">
    <source>
        <dbReference type="PROSITE" id="PS50850"/>
    </source>
</evidence>
<feature type="domain" description="Major facilitator superfamily (MFS) profile" evidence="10">
    <location>
        <begin position="43"/>
        <end position="479"/>
    </location>
</feature>
<keyword evidence="3" id="KW-1003">Cell membrane</keyword>
<comment type="subcellular location">
    <subcellularLocation>
        <location evidence="1">Cell membrane</location>
        <topology evidence="1">Multi-pass membrane protein</topology>
    </subcellularLocation>
</comment>
<dbReference type="SUPFAM" id="SSF103473">
    <property type="entry name" value="MFS general substrate transporter"/>
    <property type="match status" value="1"/>
</dbReference>
<feature type="transmembrane region" description="Helical" evidence="9">
    <location>
        <begin position="290"/>
        <end position="315"/>
    </location>
</feature>
<reference evidence="11" key="1">
    <citation type="submission" date="2022-01" db="EMBL/GenBank/DDBJ databases">
        <authorList>
            <person name="King R."/>
        </authorList>
    </citation>
    <scope>NUCLEOTIDE SEQUENCE</scope>
</reference>
<keyword evidence="12" id="KW-1185">Reference proteome</keyword>
<keyword evidence="2" id="KW-0813">Transport</keyword>
<dbReference type="InterPro" id="IPR020846">
    <property type="entry name" value="MFS_dom"/>
</dbReference>
<keyword evidence="7 9" id="KW-0472">Membrane</keyword>
<protein>
    <recommendedName>
        <fullName evidence="10">Major facilitator superfamily (MFS) profile domain-containing protein</fullName>
    </recommendedName>
</protein>
<evidence type="ECO:0000313" key="11">
    <source>
        <dbReference type="EMBL" id="CAH1102936.1"/>
    </source>
</evidence>
<feature type="transmembrane region" description="Helical" evidence="9">
    <location>
        <begin position="178"/>
        <end position="196"/>
    </location>
</feature>
<feature type="transmembrane region" description="Helical" evidence="9">
    <location>
        <begin position="42"/>
        <end position="65"/>
    </location>
</feature>
<dbReference type="PROSITE" id="PS50850">
    <property type="entry name" value="MFS"/>
    <property type="match status" value="1"/>
</dbReference>
<dbReference type="InterPro" id="IPR036259">
    <property type="entry name" value="MFS_trans_sf"/>
</dbReference>
<dbReference type="InterPro" id="IPR005828">
    <property type="entry name" value="MFS_sugar_transport-like"/>
</dbReference>
<evidence type="ECO:0000256" key="3">
    <source>
        <dbReference type="ARBA" id="ARBA00022475"/>
    </source>
</evidence>
<accession>A0A9P0G9J9</accession>
<keyword evidence="5 9" id="KW-0812">Transmembrane</keyword>
<dbReference type="OrthoDB" id="6696619at2759"/>
<dbReference type="GO" id="GO:0022857">
    <property type="term" value="F:transmembrane transporter activity"/>
    <property type="evidence" value="ECO:0007669"/>
    <property type="project" value="InterPro"/>
</dbReference>
<feature type="transmembrane region" description="Helical" evidence="9">
    <location>
        <begin position="453"/>
        <end position="475"/>
    </location>
</feature>
<dbReference type="Gene3D" id="1.20.1250.20">
    <property type="entry name" value="MFS general substrate transporter like domains"/>
    <property type="match status" value="1"/>
</dbReference>
<feature type="transmembrane region" description="Helical" evidence="9">
    <location>
        <begin position="353"/>
        <end position="375"/>
    </location>
</feature>
<evidence type="ECO:0000256" key="1">
    <source>
        <dbReference type="ARBA" id="ARBA00004651"/>
    </source>
</evidence>
<dbReference type="EMBL" id="OV651825">
    <property type="protein sequence ID" value="CAH1102936.1"/>
    <property type="molecule type" value="Genomic_DNA"/>
</dbReference>
<evidence type="ECO:0000256" key="7">
    <source>
        <dbReference type="ARBA" id="ARBA00023136"/>
    </source>
</evidence>
<dbReference type="PANTHER" id="PTHR48021:SF47">
    <property type="entry name" value="GH17672P"/>
    <property type="match status" value="1"/>
</dbReference>
<keyword evidence="4" id="KW-0762">Sugar transport</keyword>
<feature type="transmembrane region" description="Helical" evidence="9">
    <location>
        <begin position="327"/>
        <end position="346"/>
    </location>
</feature>
<dbReference type="PANTHER" id="PTHR48021">
    <property type="match status" value="1"/>
</dbReference>
<sequence>MVQKSIENNETSPLNEIKYVPVDNKNVGELKPLQEIKRPDTLYLFFSVMASLTLMLVTGSTWAWTAPALIKLLSNDTEVNPLGKPITTLEISMLVSIPALTSVMGSLLPLTSDVLGRKKSMLYMTLGSFLSQIGLAFSTNIPAMIICSSVFGIFISGQLIILQIYITEICEDHNRAKYGCIMSFFLPIGELYTYILGPLFSFKYFTLLVNLPFIFFLLFVFAPESPMFLLSKGRKEECIKILKKLRSNKTNAEIDIDYYKISQSLHSGNDDTQSNFFTVFQTKEGRIGMFLAIFPILGQCFSGVPIIMLIIAPIFDEAGTSLSGEHFAIIAGIFKVCVSTITSLLVEKTGRRPMLLLSSAGSGIAISFLGIFFYLKHINSPLVIYIQWLPLVSLLFYFFFFALGLGPLPSAVMGELFPTDIRSSATSIISSISCVIFAGYMFLFPLFADLVGLYWVMWTFGISCLGTTLLVYVFLPEIKGKSIHEIQELLKNY</sequence>
<dbReference type="AlphaFoldDB" id="A0A9P0G9J9"/>
<evidence type="ECO:0000256" key="9">
    <source>
        <dbReference type="SAM" id="Phobius"/>
    </source>
</evidence>